<feature type="transmembrane region" description="Helical" evidence="2">
    <location>
        <begin position="89"/>
        <end position="108"/>
    </location>
</feature>
<evidence type="ECO:0000256" key="2">
    <source>
        <dbReference type="SAM" id="Phobius"/>
    </source>
</evidence>
<feature type="transmembrane region" description="Helical" evidence="2">
    <location>
        <begin position="40"/>
        <end position="59"/>
    </location>
</feature>
<protein>
    <submittedName>
        <fullName evidence="3">Uncharacterized protein</fullName>
    </submittedName>
</protein>
<sequence length="114" mass="12157">MTTRRIERHWAHERHRTARRQAPGARRHRRPCRGAGNDRAAAGLRIFAIAAVAGALAQLVPAPGLVPIGAGFVALLAAVSHWKSHSNDPGLTSLTGSLAIAAAVAWWHQRLLAG</sequence>
<dbReference type="AlphaFoldDB" id="A0A3P3E4M7"/>
<accession>A0A3P3E4M7</accession>
<feature type="compositionally biased region" description="Basic and acidic residues" evidence="1">
    <location>
        <begin position="1"/>
        <end position="10"/>
    </location>
</feature>
<keyword evidence="2" id="KW-0472">Membrane</keyword>
<reference evidence="3 4" key="1">
    <citation type="submission" date="2018-11" db="EMBL/GenBank/DDBJ databases">
        <title>The genome of Variovorax sp T529.</title>
        <authorList>
            <person name="Gao J."/>
        </authorList>
    </citation>
    <scope>NUCLEOTIDE SEQUENCE [LARGE SCALE GENOMIC DNA]</scope>
    <source>
        <strain evidence="3 4">T529</strain>
    </source>
</reference>
<keyword evidence="2" id="KW-0812">Transmembrane</keyword>
<evidence type="ECO:0000313" key="4">
    <source>
        <dbReference type="Proteomes" id="UP000271590"/>
    </source>
</evidence>
<organism evidence="3 4">
    <name type="scientific">Variovorax beijingensis</name>
    <dbReference type="NCBI Taxonomy" id="2496117"/>
    <lineage>
        <taxon>Bacteria</taxon>
        <taxon>Pseudomonadati</taxon>
        <taxon>Pseudomonadota</taxon>
        <taxon>Betaproteobacteria</taxon>
        <taxon>Burkholderiales</taxon>
        <taxon>Comamonadaceae</taxon>
        <taxon>Variovorax</taxon>
    </lineage>
</organism>
<comment type="caution">
    <text evidence="3">The sequence shown here is derived from an EMBL/GenBank/DDBJ whole genome shotgun (WGS) entry which is preliminary data.</text>
</comment>
<feature type="region of interest" description="Disordered" evidence="1">
    <location>
        <begin position="1"/>
        <end position="35"/>
    </location>
</feature>
<name>A0A3P3E4M7_9BURK</name>
<dbReference type="Proteomes" id="UP000271590">
    <property type="component" value="Unassembled WGS sequence"/>
</dbReference>
<feature type="compositionally biased region" description="Basic residues" evidence="1">
    <location>
        <begin position="11"/>
        <end position="32"/>
    </location>
</feature>
<proteinExistence type="predicted"/>
<keyword evidence="2" id="KW-1133">Transmembrane helix</keyword>
<evidence type="ECO:0000256" key="1">
    <source>
        <dbReference type="SAM" id="MobiDB-lite"/>
    </source>
</evidence>
<evidence type="ECO:0000313" key="3">
    <source>
        <dbReference type="EMBL" id="RRH81435.1"/>
    </source>
</evidence>
<dbReference type="EMBL" id="RQXU01000030">
    <property type="protein sequence ID" value="RRH81435.1"/>
    <property type="molecule type" value="Genomic_DNA"/>
</dbReference>
<gene>
    <name evidence="3" type="ORF">EH244_28850</name>
</gene>
<dbReference type="RefSeq" id="WP_185738416.1">
    <property type="nucleotide sequence ID" value="NZ_RQXU01000030.1"/>
</dbReference>